<reference evidence="1" key="1">
    <citation type="submission" date="2020-02" db="EMBL/GenBank/DDBJ databases">
        <authorList>
            <person name="Meier V. D."/>
        </authorList>
    </citation>
    <scope>NUCLEOTIDE SEQUENCE</scope>
    <source>
        <strain evidence="1">AVDCRST_MAG59</strain>
    </source>
</reference>
<name>A0A6J4UAZ0_9BACT</name>
<protein>
    <submittedName>
        <fullName evidence="1">Uncharacterized protein</fullName>
    </submittedName>
</protein>
<accession>A0A6J4UAZ0</accession>
<evidence type="ECO:0000313" key="1">
    <source>
        <dbReference type="EMBL" id="CAA9543391.1"/>
    </source>
</evidence>
<proteinExistence type="predicted"/>
<dbReference type="AlphaFoldDB" id="A0A6J4UAZ0"/>
<dbReference type="EMBL" id="CADCWF010000059">
    <property type="protein sequence ID" value="CAA9543391.1"/>
    <property type="molecule type" value="Genomic_DNA"/>
</dbReference>
<feature type="non-terminal residue" evidence="1">
    <location>
        <position position="31"/>
    </location>
</feature>
<gene>
    <name evidence="1" type="ORF">AVDCRST_MAG59-1055</name>
</gene>
<organism evidence="1">
    <name type="scientific">uncultured Thermomicrobiales bacterium</name>
    <dbReference type="NCBI Taxonomy" id="1645740"/>
    <lineage>
        <taxon>Bacteria</taxon>
        <taxon>Pseudomonadati</taxon>
        <taxon>Thermomicrobiota</taxon>
        <taxon>Thermomicrobia</taxon>
        <taxon>Thermomicrobiales</taxon>
        <taxon>environmental samples</taxon>
    </lineage>
</organism>
<sequence length="31" mass="3475">MAHDMSDPAMAAAMERDIRTRFWVALGLTIP</sequence>